<reference evidence="1 2" key="1">
    <citation type="submission" date="2023-08" db="EMBL/GenBank/DDBJ databases">
        <title>A Necator americanus chromosomal reference genome.</title>
        <authorList>
            <person name="Ilik V."/>
            <person name="Petrzelkova K.J."/>
            <person name="Pardy F."/>
            <person name="Fuh T."/>
            <person name="Niatou-Singa F.S."/>
            <person name="Gouil Q."/>
            <person name="Baker L."/>
            <person name="Ritchie M.E."/>
            <person name="Jex A.R."/>
            <person name="Gazzola D."/>
            <person name="Li H."/>
            <person name="Toshio Fujiwara R."/>
            <person name="Zhan B."/>
            <person name="Aroian R.V."/>
            <person name="Pafco B."/>
            <person name="Schwarz E.M."/>
        </authorList>
    </citation>
    <scope>NUCLEOTIDE SEQUENCE [LARGE SCALE GENOMIC DNA]</scope>
    <source>
        <strain evidence="1 2">Aroian</strain>
        <tissue evidence="1">Whole animal</tissue>
    </source>
</reference>
<protein>
    <submittedName>
        <fullName evidence="1">Uncharacterized protein</fullName>
    </submittedName>
</protein>
<accession>A0ABR1EGH2</accession>
<name>A0ABR1EGH2_NECAM</name>
<proteinExistence type="predicted"/>
<evidence type="ECO:0000313" key="2">
    <source>
        <dbReference type="Proteomes" id="UP001303046"/>
    </source>
</evidence>
<evidence type="ECO:0000313" key="1">
    <source>
        <dbReference type="EMBL" id="KAK6761796.1"/>
    </source>
</evidence>
<dbReference type="EMBL" id="JAVFWL010000006">
    <property type="protein sequence ID" value="KAK6761796.1"/>
    <property type="molecule type" value="Genomic_DNA"/>
</dbReference>
<organism evidence="1 2">
    <name type="scientific">Necator americanus</name>
    <name type="common">Human hookworm</name>
    <dbReference type="NCBI Taxonomy" id="51031"/>
    <lineage>
        <taxon>Eukaryota</taxon>
        <taxon>Metazoa</taxon>
        <taxon>Ecdysozoa</taxon>
        <taxon>Nematoda</taxon>
        <taxon>Chromadorea</taxon>
        <taxon>Rhabditida</taxon>
        <taxon>Rhabditina</taxon>
        <taxon>Rhabditomorpha</taxon>
        <taxon>Strongyloidea</taxon>
        <taxon>Ancylostomatidae</taxon>
        <taxon>Bunostominae</taxon>
        <taxon>Necator</taxon>
    </lineage>
</organism>
<gene>
    <name evidence="1" type="primary">Necator_chrX.g22925</name>
    <name evidence="1" type="ORF">RB195_022762</name>
</gene>
<keyword evidence="2" id="KW-1185">Reference proteome</keyword>
<comment type="caution">
    <text evidence="1">The sequence shown here is derived from an EMBL/GenBank/DDBJ whole genome shotgun (WGS) entry which is preliminary data.</text>
</comment>
<sequence>MTRGRYQHLAPPSKVTKVNRLRFFGHILRRPTDRLLQRVLRSSSSSSWKKPPGRKRKFWTEVVKENLSTLSVDGQFRRNISFCRIWNSDEWIDSMQALAEDRKDWAELCSRTAHLGEDAGNRVKR</sequence>
<dbReference type="Proteomes" id="UP001303046">
    <property type="component" value="Unassembled WGS sequence"/>
</dbReference>